<dbReference type="PANTHER" id="PTHR13271:SF34">
    <property type="entry name" value="N-LYSINE METHYLTRANSFERASE SETD6"/>
    <property type="match status" value="1"/>
</dbReference>
<keyword evidence="8" id="KW-1185">Reference proteome</keyword>
<feature type="coiled-coil region" evidence="4">
    <location>
        <begin position="266"/>
        <end position="317"/>
    </location>
</feature>
<dbReference type="InterPro" id="IPR036464">
    <property type="entry name" value="Rubisco_LSMT_subst-bd_sf"/>
</dbReference>
<dbReference type="GO" id="GO:0005634">
    <property type="term" value="C:nucleus"/>
    <property type="evidence" value="ECO:0007669"/>
    <property type="project" value="TreeGrafter"/>
</dbReference>
<proteinExistence type="predicted"/>
<dbReference type="SUPFAM" id="SSF82199">
    <property type="entry name" value="SET domain"/>
    <property type="match status" value="2"/>
</dbReference>
<evidence type="ECO:0000256" key="2">
    <source>
        <dbReference type="ARBA" id="ARBA00022679"/>
    </source>
</evidence>
<feature type="compositionally biased region" description="Basic and acidic residues" evidence="5">
    <location>
        <begin position="361"/>
        <end position="376"/>
    </location>
</feature>
<evidence type="ECO:0000256" key="4">
    <source>
        <dbReference type="SAM" id="Coils"/>
    </source>
</evidence>
<dbReference type="PANTHER" id="PTHR13271">
    <property type="entry name" value="UNCHARACTERIZED PUTATIVE METHYLTRANSFERASE"/>
    <property type="match status" value="1"/>
</dbReference>
<feature type="region of interest" description="Disordered" evidence="5">
    <location>
        <begin position="798"/>
        <end position="841"/>
    </location>
</feature>
<dbReference type="Pfam" id="PF09273">
    <property type="entry name" value="Rubis-subs-bind"/>
    <property type="match status" value="1"/>
</dbReference>
<dbReference type="SUPFAM" id="SSF81822">
    <property type="entry name" value="RuBisCo LSMT C-terminal, substrate-binding domain"/>
    <property type="match status" value="1"/>
</dbReference>
<dbReference type="EMBL" id="CCKQ01008018">
    <property type="protein sequence ID" value="CDW79458.1"/>
    <property type="molecule type" value="Genomic_DNA"/>
</dbReference>
<dbReference type="Gene3D" id="3.90.1410.10">
    <property type="entry name" value="set domain protein methyltransferase, domain 1"/>
    <property type="match status" value="1"/>
</dbReference>
<keyword evidence="1" id="KW-0489">Methyltransferase</keyword>
<dbReference type="InParanoid" id="A0A078AEY2"/>
<dbReference type="InterPro" id="IPR046341">
    <property type="entry name" value="SET_dom_sf"/>
</dbReference>
<evidence type="ECO:0000313" key="7">
    <source>
        <dbReference type="EMBL" id="CDW79458.1"/>
    </source>
</evidence>
<dbReference type="AlphaFoldDB" id="A0A078AEY2"/>
<dbReference type="GO" id="GO:0032259">
    <property type="term" value="P:methylation"/>
    <property type="evidence" value="ECO:0007669"/>
    <property type="project" value="UniProtKB-KW"/>
</dbReference>
<dbReference type="GO" id="GO:0016279">
    <property type="term" value="F:protein-lysine N-methyltransferase activity"/>
    <property type="evidence" value="ECO:0007669"/>
    <property type="project" value="TreeGrafter"/>
</dbReference>
<gene>
    <name evidence="7" type="primary">Contig3560.g3798</name>
    <name evidence="7" type="ORF">STYLEM_8446</name>
</gene>
<dbReference type="Proteomes" id="UP000039865">
    <property type="component" value="Unassembled WGS sequence"/>
</dbReference>
<feature type="domain" description="Rubisco LSMT substrate-binding" evidence="6">
    <location>
        <begin position="533"/>
        <end position="629"/>
    </location>
</feature>
<feature type="region of interest" description="Disordered" evidence="5">
    <location>
        <begin position="403"/>
        <end position="423"/>
    </location>
</feature>
<name>A0A078AEY2_STYLE</name>
<protein>
    <recommendedName>
        <fullName evidence="6">Rubisco LSMT substrate-binding domain-containing protein</fullName>
    </recommendedName>
</protein>
<evidence type="ECO:0000256" key="1">
    <source>
        <dbReference type="ARBA" id="ARBA00022603"/>
    </source>
</evidence>
<organism evidence="7 8">
    <name type="scientific">Stylonychia lemnae</name>
    <name type="common">Ciliate</name>
    <dbReference type="NCBI Taxonomy" id="5949"/>
    <lineage>
        <taxon>Eukaryota</taxon>
        <taxon>Sar</taxon>
        <taxon>Alveolata</taxon>
        <taxon>Ciliophora</taxon>
        <taxon>Intramacronucleata</taxon>
        <taxon>Spirotrichea</taxon>
        <taxon>Stichotrichia</taxon>
        <taxon>Sporadotrichida</taxon>
        <taxon>Oxytrichidae</taxon>
        <taxon>Stylonychinae</taxon>
        <taxon>Stylonychia</taxon>
    </lineage>
</organism>
<feature type="compositionally biased region" description="Basic and acidic residues" evidence="5">
    <location>
        <begin position="824"/>
        <end position="841"/>
    </location>
</feature>
<dbReference type="CDD" id="cd10527">
    <property type="entry name" value="SET_LSMT"/>
    <property type="match status" value="1"/>
</dbReference>
<evidence type="ECO:0000259" key="6">
    <source>
        <dbReference type="Pfam" id="PF09273"/>
    </source>
</evidence>
<feature type="compositionally biased region" description="Basic and acidic residues" evidence="5">
    <location>
        <begin position="407"/>
        <end position="418"/>
    </location>
</feature>
<feature type="compositionally biased region" description="Acidic residues" evidence="5">
    <location>
        <begin position="351"/>
        <end position="360"/>
    </location>
</feature>
<dbReference type="OrthoDB" id="295158at2759"/>
<keyword evidence="2" id="KW-0808">Transferase</keyword>
<evidence type="ECO:0000256" key="3">
    <source>
        <dbReference type="ARBA" id="ARBA00022691"/>
    </source>
</evidence>
<dbReference type="InterPro" id="IPR015353">
    <property type="entry name" value="Rubisco_LSMT_subst-bd"/>
</dbReference>
<feature type="compositionally biased region" description="Acidic residues" evidence="5">
    <location>
        <begin position="805"/>
        <end position="823"/>
    </location>
</feature>
<evidence type="ECO:0000256" key="5">
    <source>
        <dbReference type="SAM" id="MobiDB-lite"/>
    </source>
</evidence>
<feature type="region of interest" description="Disordered" evidence="5">
    <location>
        <begin position="342"/>
        <end position="380"/>
    </location>
</feature>
<accession>A0A078AEY2</accession>
<dbReference type="InterPro" id="IPR050600">
    <property type="entry name" value="SETD3_SETD6_MTase"/>
</dbReference>
<keyword evidence="3" id="KW-0949">S-adenosyl-L-methionine</keyword>
<dbReference type="OMA" id="KYDHAHL"/>
<keyword evidence="4" id="KW-0175">Coiled coil</keyword>
<evidence type="ECO:0000313" key="8">
    <source>
        <dbReference type="Proteomes" id="UP000039865"/>
    </source>
</evidence>
<sequence>MDREIKFSFLKLFNSIKGIHKPEKQYDETFLEESSYDQMKEKFEKFLKWCEENGVQHPKVKYPVLFGSGDSKYPGMMATEDIGKDEIIVKVPAKLLLSIKTCFRGDINKVFLENPQVFGKHVPGGEDNVLNAFLLYELAKGENSSWKPMFDVWPRDTDILMNWDDEDLDWLQDPTLKQDAQNEYKTLIMFWRNILDVLRKYPEFFPNEECLSFEIYKWVYMLTTNRCFGSNWPGVCSMIPYADLINHENVDVQYDYLDQNDKSITGRREERKKEEKEQRLMQALKKKLFMEELREDLKKMDQELRNIQNKNIEFQDESENQIMMEAFEKEAKRKEMEFKLRVQLDSSSESSSEESSEYENDEKQEKKQKQENKCDYDYSSGIDSDNDADLLLEQEQLNALKFRQQQKKTEEEEQRQRGELPSYGEDVAPVLTNQQVYDIWENTVSKVPDDFNFVIKTYNEGFPRGSQVFLCYGRMSNREQLKRYGFCLTYNKYNYLFIKLRLEQQDPDFVYRKYVIRKFFSVDPESDKMDISSRHFRIYMQKLNTKVLKFIKILNFNVKEDDISCIVETRSLSLEYLSFQRLRDVYETFLKSFPTSIAEDKRILKEQQEFLTGRQFFGLTYRMEFKRILINQINLVKLVIHILERLMKGMTLEFAVTRVFELESKKEMVVNRIMIDNYLTSLKKGLEKNQQEYMEIQKKNKDNPAQYLMEQQRRLRLELPNSEVRRHFEIQGYDKMIDRIMEGPLKSSQSNNNSKLQQRLEEVKRHLITDQDKTVGKSYQEQIDQENKDLVKAMEIAKEIKNESSSEEEGSEYGSEYESEQDSDNEKIKLNQEQEVKQEDK</sequence>
<reference evidence="7 8" key="1">
    <citation type="submission" date="2014-06" db="EMBL/GenBank/DDBJ databases">
        <authorList>
            <person name="Swart Estienne"/>
        </authorList>
    </citation>
    <scope>NUCLEOTIDE SEQUENCE [LARGE SCALE GENOMIC DNA]</scope>
    <source>
        <strain evidence="7 8">130c</strain>
    </source>
</reference>